<dbReference type="InterPro" id="IPR016186">
    <property type="entry name" value="C-type_lectin-like/link_sf"/>
</dbReference>
<evidence type="ECO:0000313" key="3">
    <source>
        <dbReference type="EMBL" id="KAL3880790.1"/>
    </source>
</evidence>
<keyword evidence="1" id="KW-1015">Disulfide bond</keyword>
<feature type="non-terminal residue" evidence="3">
    <location>
        <position position="59"/>
    </location>
</feature>
<dbReference type="InterPro" id="IPR001304">
    <property type="entry name" value="C-type_lectin-like"/>
</dbReference>
<dbReference type="SUPFAM" id="SSF56436">
    <property type="entry name" value="C-type lectin-like"/>
    <property type="match status" value="1"/>
</dbReference>
<dbReference type="InterPro" id="IPR018378">
    <property type="entry name" value="C-type_lectin_CS"/>
</dbReference>
<dbReference type="AlphaFoldDB" id="A0ABD3X3N7"/>
<dbReference type="PROSITE" id="PS50041">
    <property type="entry name" value="C_TYPE_LECTIN_2"/>
    <property type="match status" value="1"/>
</dbReference>
<organism evidence="3 4">
    <name type="scientific">Sinanodonta woodiana</name>
    <name type="common">Chinese pond mussel</name>
    <name type="synonym">Anodonta woodiana</name>
    <dbReference type="NCBI Taxonomy" id="1069815"/>
    <lineage>
        <taxon>Eukaryota</taxon>
        <taxon>Metazoa</taxon>
        <taxon>Spiralia</taxon>
        <taxon>Lophotrochozoa</taxon>
        <taxon>Mollusca</taxon>
        <taxon>Bivalvia</taxon>
        <taxon>Autobranchia</taxon>
        <taxon>Heteroconchia</taxon>
        <taxon>Palaeoheterodonta</taxon>
        <taxon>Unionida</taxon>
        <taxon>Unionoidea</taxon>
        <taxon>Unionidae</taxon>
        <taxon>Unioninae</taxon>
        <taxon>Sinanodonta</taxon>
    </lineage>
</organism>
<dbReference type="PROSITE" id="PS00615">
    <property type="entry name" value="C_TYPE_LECTIN_1"/>
    <property type="match status" value="1"/>
</dbReference>
<feature type="non-terminal residue" evidence="3">
    <location>
        <position position="1"/>
    </location>
</feature>
<sequence length="59" mass="6863">GFLWIDNTPLQYINWRPGEPSVRGWGGNEENCVEVFLSDGKWNDEDCSSKRPYICEKPE</sequence>
<dbReference type="Gene3D" id="3.10.100.10">
    <property type="entry name" value="Mannose-Binding Protein A, subunit A"/>
    <property type="match status" value="1"/>
</dbReference>
<dbReference type="InterPro" id="IPR016187">
    <property type="entry name" value="CTDL_fold"/>
</dbReference>
<gene>
    <name evidence="3" type="ORF">ACJMK2_033001</name>
</gene>
<comment type="caution">
    <text evidence="3">The sequence shown here is derived from an EMBL/GenBank/DDBJ whole genome shotgun (WGS) entry which is preliminary data.</text>
</comment>
<name>A0ABD3X3N7_SINWO</name>
<protein>
    <recommendedName>
        <fullName evidence="2">C-type lectin domain-containing protein</fullName>
    </recommendedName>
</protein>
<dbReference type="Proteomes" id="UP001634394">
    <property type="component" value="Unassembled WGS sequence"/>
</dbReference>
<feature type="domain" description="C-type lectin" evidence="2">
    <location>
        <begin position="1"/>
        <end position="56"/>
    </location>
</feature>
<keyword evidence="4" id="KW-1185">Reference proteome</keyword>
<dbReference type="Pfam" id="PF00059">
    <property type="entry name" value="Lectin_C"/>
    <property type="match status" value="1"/>
</dbReference>
<dbReference type="PANTHER" id="PTHR22803">
    <property type="entry name" value="MANNOSE, PHOSPHOLIPASE, LECTIN RECEPTOR RELATED"/>
    <property type="match status" value="1"/>
</dbReference>
<dbReference type="EMBL" id="JBJQND010000004">
    <property type="protein sequence ID" value="KAL3880790.1"/>
    <property type="molecule type" value="Genomic_DNA"/>
</dbReference>
<proteinExistence type="predicted"/>
<reference evidence="3 4" key="1">
    <citation type="submission" date="2024-11" db="EMBL/GenBank/DDBJ databases">
        <title>Chromosome-level genome assembly of the freshwater bivalve Anodonta woodiana.</title>
        <authorList>
            <person name="Chen X."/>
        </authorList>
    </citation>
    <scope>NUCLEOTIDE SEQUENCE [LARGE SCALE GENOMIC DNA]</scope>
    <source>
        <strain evidence="3">MN2024</strain>
        <tissue evidence="3">Gills</tissue>
    </source>
</reference>
<evidence type="ECO:0000313" key="4">
    <source>
        <dbReference type="Proteomes" id="UP001634394"/>
    </source>
</evidence>
<dbReference type="InterPro" id="IPR050111">
    <property type="entry name" value="C-type_lectin/snaclec_domain"/>
</dbReference>
<evidence type="ECO:0000256" key="1">
    <source>
        <dbReference type="ARBA" id="ARBA00023157"/>
    </source>
</evidence>
<accession>A0ABD3X3N7</accession>
<evidence type="ECO:0000259" key="2">
    <source>
        <dbReference type="PROSITE" id="PS50041"/>
    </source>
</evidence>